<proteinExistence type="predicted"/>
<evidence type="ECO:0000313" key="3">
    <source>
        <dbReference type="Proteomes" id="UP001162090"/>
    </source>
</evidence>
<dbReference type="SMART" id="SM00516">
    <property type="entry name" value="SEC14"/>
    <property type="match status" value="1"/>
</dbReference>
<dbReference type="Pfam" id="PF03765">
    <property type="entry name" value="CRAL_TRIO_N"/>
    <property type="match status" value="1"/>
</dbReference>
<dbReference type="AlphaFoldDB" id="A0AA35J3E9"/>
<reference evidence="2" key="1">
    <citation type="submission" date="2022-10" db="EMBL/GenBank/DDBJ databases">
        <authorList>
            <person name="Byrne P K."/>
        </authorList>
    </citation>
    <scope>NUCLEOTIDE SEQUENCE</scope>
    <source>
        <strain evidence="2">CBS7001</strain>
    </source>
</reference>
<dbReference type="Gene3D" id="3.40.525.10">
    <property type="entry name" value="CRAL-TRIO lipid binding domain"/>
    <property type="match status" value="1"/>
</dbReference>
<dbReference type="InterPro" id="IPR036865">
    <property type="entry name" value="CRAL-TRIO_dom_sf"/>
</dbReference>
<dbReference type="SUPFAM" id="SSF52087">
    <property type="entry name" value="CRAL/TRIO domain"/>
    <property type="match status" value="1"/>
</dbReference>
<dbReference type="SMART" id="SM01100">
    <property type="entry name" value="CRAL_TRIO_N"/>
    <property type="match status" value="1"/>
</dbReference>
<dbReference type="Proteomes" id="UP001162090">
    <property type="component" value="Chromosome 12"/>
</dbReference>
<dbReference type="GO" id="GO:0120009">
    <property type="term" value="P:intermembrane lipid transfer"/>
    <property type="evidence" value="ECO:0007669"/>
    <property type="project" value="UniProtKB-ARBA"/>
</dbReference>
<dbReference type="EMBL" id="OX365923">
    <property type="protein sequence ID" value="CAI4047306.1"/>
    <property type="molecule type" value="Genomic_DNA"/>
</dbReference>
<name>A0AA35J3E9_SACUV</name>
<gene>
    <name evidence="2" type="primary">SUVC12G4110</name>
    <name evidence="2" type="ORF">SUVC_12G4110</name>
</gene>
<feature type="domain" description="CRAL-TRIO" evidence="1">
    <location>
        <begin position="155"/>
        <end position="315"/>
    </location>
</feature>
<dbReference type="SUPFAM" id="SSF46938">
    <property type="entry name" value="CRAL/TRIO N-terminal domain"/>
    <property type="match status" value="1"/>
</dbReference>
<dbReference type="InterPro" id="IPR036273">
    <property type="entry name" value="CRAL/TRIO_N_dom_sf"/>
</dbReference>
<evidence type="ECO:0000313" key="2">
    <source>
        <dbReference type="EMBL" id="CAI4047306.1"/>
    </source>
</evidence>
<dbReference type="Pfam" id="PF00650">
    <property type="entry name" value="CRAL_TRIO"/>
    <property type="match status" value="1"/>
</dbReference>
<dbReference type="FunFam" id="3.40.525.10:FF:000023">
    <property type="entry name" value="Csr1p"/>
    <property type="match status" value="1"/>
</dbReference>
<organism evidence="2 3">
    <name type="scientific">Saccharomyces uvarum</name>
    <name type="common">Yeast</name>
    <name type="synonym">Saccharomyces bayanus var. uvarum</name>
    <dbReference type="NCBI Taxonomy" id="230603"/>
    <lineage>
        <taxon>Eukaryota</taxon>
        <taxon>Fungi</taxon>
        <taxon>Dikarya</taxon>
        <taxon>Ascomycota</taxon>
        <taxon>Saccharomycotina</taxon>
        <taxon>Saccharomycetes</taxon>
        <taxon>Saccharomycetales</taxon>
        <taxon>Saccharomycetaceae</taxon>
        <taxon>Saccharomyces</taxon>
    </lineage>
</organism>
<dbReference type="PROSITE" id="PS50191">
    <property type="entry name" value="CRAL_TRIO"/>
    <property type="match status" value="1"/>
</dbReference>
<accession>A0AA35J3E9</accession>
<dbReference type="PANTHER" id="PTHR46590">
    <property type="entry name" value="PHOSPHATIDYLINOSITOL TRANSFER PROTEIN CSR1-RELATED"/>
    <property type="match status" value="1"/>
</dbReference>
<dbReference type="InterPro" id="IPR001251">
    <property type="entry name" value="CRAL-TRIO_dom"/>
</dbReference>
<protein>
    <recommendedName>
        <fullName evidence="1">CRAL-TRIO domain-containing protein</fullName>
    </recommendedName>
</protein>
<evidence type="ECO:0000259" key="1">
    <source>
        <dbReference type="PROSITE" id="PS50191"/>
    </source>
</evidence>
<dbReference type="GO" id="GO:0015914">
    <property type="term" value="P:phospholipid transport"/>
    <property type="evidence" value="ECO:0007669"/>
    <property type="project" value="UniProtKB-ARBA"/>
</dbReference>
<dbReference type="InterPro" id="IPR011074">
    <property type="entry name" value="CRAL/TRIO_N_dom"/>
</dbReference>
<sequence length="406" mass="47043">MSFDNQLTDDQEIVLKQIWTHLFHLWQVPVDGTSIYHSNSVHNSPPKKKKTSWFSKLHASDETQDSGEATETAHLYEKGMVHKALANLDPETTRKQFWHDIKNETPDATILKFIRARKWNAEKTISMLGHDLFWRKDTINKIINGGERAVYEQNETGVIKNLEMQKATVQGYDVDMRPIILVRPRLHHSSDQTEQELEKFSLLVIEQSKLFFKENHPASTTILFDMNGFSVSNMDYAPVKFLITCFEAHYPESLGHLLIHKAPWIFNPIWNIIKNWLDPVVASKIVFTKNIDELHKFIAPQYIPAYLGGEKDIDLDHYTPPDGSLDVHLQDTETRAKIEKERDDLIQQFLDATTQWIEHQPVGDPAYLQLQEKRSQLSAALCKNYSKLDPYIRSRSVYDYNGSLKV</sequence>
<dbReference type="PANTHER" id="PTHR46590:SF1">
    <property type="entry name" value="PHOSPHATIDYLINOSITOL TRANSFER PROTEIN CSR1"/>
    <property type="match status" value="1"/>
</dbReference>
<dbReference type="InterPro" id="IPR052432">
    <property type="entry name" value="PITP/CRAL-TRIO"/>
</dbReference>
<dbReference type="CDD" id="cd00170">
    <property type="entry name" value="SEC14"/>
    <property type="match status" value="1"/>
</dbReference>